<dbReference type="SUPFAM" id="SSF101690">
    <property type="entry name" value="PAZ domain"/>
    <property type="match status" value="1"/>
</dbReference>
<organism evidence="3 4">
    <name type="scientific">Rhodocollybia butyracea</name>
    <dbReference type="NCBI Taxonomy" id="206335"/>
    <lineage>
        <taxon>Eukaryota</taxon>
        <taxon>Fungi</taxon>
        <taxon>Dikarya</taxon>
        <taxon>Basidiomycota</taxon>
        <taxon>Agaricomycotina</taxon>
        <taxon>Agaricomycetes</taxon>
        <taxon>Agaricomycetidae</taxon>
        <taxon>Agaricales</taxon>
        <taxon>Marasmiineae</taxon>
        <taxon>Omphalotaceae</taxon>
        <taxon>Rhodocollybia</taxon>
    </lineage>
</organism>
<dbReference type="InterPro" id="IPR003165">
    <property type="entry name" value="Piwi"/>
</dbReference>
<evidence type="ECO:0008006" key="5">
    <source>
        <dbReference type="Google" id="ProtNLM"/>
    </source>
</evidence>
<protein>
    <recommendedName>
        <fullName evidence="5">Piwi domain-containing protein</fullName>
    </recommendedName>
</protein>
<dbReference type="CDD" id="cd02846">
    <property type="entry name" value="PAZ_argonaute_like"/>
    <property type="match status" value="1"/>
</dbReference>
<dbReference type="Pfam" id="PF02170">
    <property type="entry name" value="PAZ"/>
    <property type="match status" value="1"/>
</dbReference>
<dbReference type="Proteomes" id="UP000772434">
    <property type="component" value="Unassembled WGS sequence"/>
</dbReference>
<keyword evidence="4" id="KW-1185">Reference proteome</keyword>
<dbReference type="InterPro" id="IPR003100">
    <property type="entry name" value="PAZ_dom"/>
</dbReference>
<evidence type="ECO:0000259" key="2">
    <source>
        <dbReference type="PROSITE" id="PS50822"/>
    </source>
</evidence>
<proteinExistence type="predicted"/>
<evidence type="ECO:0000259" key="1">
    <source>
        <dbReference type="PROSITE" id="PS50821"/>
    </source>
</evidence>
<feature type="domain" description="PAZ" evidence="1">
    <location>
        <begin position="169"/>
        <end position="283"/>
    </location>
</feature>
<dbReference type="Pfam" id="PF16487">
    <property type="entry name" value="ArgoMid"/>
    <property type="match status" value="1"/>
</dbReference>
<dbReference type="PROSITE" id="PS50821">
    <property type="entry name" value="PAZ"/>
    <property type="match status" value="1"/>
</dbReference>
<dbReference type="InterPro" id="IPR012337">
    <property type="entry name" value="RNaseH-like_sf"/>
</dbReference>
<dbReference type="AlphaFoldDB" id="A0A9P5PKU2"/>
<accession>A0A9P5PKU2</accession>
<comment type="caution">
    <text evidence="3">The sequence shown here is derived from an EMBL/GenBank/DDBJ whole genome shotgun (WGS) entry which is preliminary data.</text>
</comment>
<dbReference type="InterPro" id="IPR036085">
    <property type="entry name" value="PAZ_dom_sf"/>
</dbReference>
<dbReference type="SMART" id="SM01163">
    <property type="entry name" value="DUF1785"/>
    <property type="match status" value="1"/>
</dbReference>
<dbReference type="SUPFAM" id="SSF53098">
    <property type="entry name" value="Ribonuclease H-like"/>
    <property type="match status" value="1"/>
</dbReference>
<dbReference type="InterPro" id="IPR036397">
    <property type="entry name" value="RNaseH_sf"/>
</dbReference>
<dbReference type="Pfam" id="PF08699">
    <property type="entry name" value="ArgoL1"/>
    <property type="match status" value="1"/>
</dbReference>
<dbReference type="EMBL" id="JADNRY010000109">
    <property type="protein sequence ID" value="KAF9065094.1"/>
    <property type="molecule type" value="Genomic_DNA"/>
</dbReference>
<dbReference type="InterPro" id="IPR032473">
    <property type="entry name" value="Argonaute_Mid_dom"/>
</dbReference>
<dbReference type="PROSITE" id="PS50822">
    <property type="entry name" value="PIWI"/>
    <property type="match status" value="1"/>
</dbReference>
<reference evidence="3" key="1">
    <citation type="submission" date="2020-11" db="EMBL/GenBank/DDBJ databases">
        <authorList>
            <consortium name="DOE Joint Genome Institute"/>
            <person name="Ahrendt S."/>
            <person name="Riley R."/>
            <person name="Andreopoulos W."/>
            <person name="Labutti K."/>
            <person name="Pangilinan J."/>
            <person name="Ruiz-Duenas F.J."/>
            <person name="Barrasa J.M."/>
            <person name="Sanchez-Garcia M."/>
            <person name="Camarero S."/>
            <person name="Miyauchi S."/>
            <person name="Serrano A."/>
            <person name="Linde D."/>
            <person name="Babiker R."/>
            <person name="Drula E."/>
            <person name="Ayuso-Fernandez I."/>
            <person name="Pacheco R."/>
            <person name="Padilla G."/>
            <person name="Ferreira P."/>
            <person name="Barriuso J."/>
            <person name="Kellner H."/>
            <person name="Castanera R."/>
            <person name="Alfaro M."/>
            <person name="Ramirez L."/>
            <person name="Pisabarro A.G."/>
            <person name="Kuo A."/>
            <person name="Tritt A."/>
            <person name="Lipzen A."/>
            <person name="He G."/>
            <person name="Yan M."/>
            <person name="Ng V."/>
            <person name="Cullen D."/>
            <person name="Martin F."/>
            <person name="Rosso M.-N."/>
            <person name="Henrissat B."/>
            <person name="Hibbett D."/>
            <person name="Martinez A.T."/>
            <person name="Grigoriev I.V."/>
        </authorList>
    </citation>
    <scope>NUCLEOTIDE SEQUENCE</scope>
    <source>
        <strain evidence="3">AH 40177</strain>
    </source>
</reference>
<dbReference type="Gene3D" id="2.170.260.10">
    <property type="entry name" value="paz domain"/>
    <property type="match status" value="1"/>
</dbReference>
<name>A0A9P5PKU2_9AGAR</name>
<dbReference type="InterPro" id="IPR014811">
    <property type="entry name" value="ArgoL1"/>
</dbReference>
<dbReference type="Gene3D" id="3.30.420.10">
    <property type="entry name" value="Ribonuclease H-like superfamily/Ribonuclease H"/>
    <property type="match status" value="1"/>
</dbReference>
<dbReference type="Pfam" id="PF02171">
    <property type="entry name" value="Piwi"/>
    <property type="match status" value="1"/>
</dbReference>
<dbReference type="PANTHER" id="PTHR22891">
    <property type="entry name" value="EUKARYOTIC TRANSLATION INITIATION FACTOR 2C"/>
    <property type="match status" value="1"/>
</dbReference>
<dbReference type="InterPro" id="IPR032474">
    <property type="entry name" value="Argonaute_N"/>
</dbReference>
<evidence type="ECO:0000313" key="4">
    <source>
        <dbReference type="Proteomes" id="UP000772434"/>
    </source>
</evidence>
<evidence type="ECO:0000313" key="3">
    <source>
        <dbReference type="EMBL" id="KAF9065094.1"/>
    </source>
</evidence>
<sequence>MDIIKACQERCAPDVFTPPGSYDGRKNFFAARRLPLGPEDTREFDVTLETEEDAARNRSQGGKGPKIYKVKFKLVANINPEVLQRFIQGQQSQDNMVLTAITALNVVIRMAPSMRYPFNVRSFYTDQEKKDIGSGLELWRGYFQSIRPAFGRMLINVDISTATMYKPGPLIGLALDFFGRSNPNDLAPARGLPDRERLRLQRFITGIRVLTPTPDGRQITRIIKKLSPAGAGALSFKLKEGGSMTVADYFKNVIRSPLKYPEVLCVEIGTGALIPFELCTVPPGQIMRKQVPPEKTKSVLDFATKQPADRLASITAGLNVLAYGQSEYVRNFGISLTIVPANGQWNMREKCFFKPVEIPRWVLVSYETTRRFSQQAATQMMQALCESAREVGIKMQPTPIVVLGENGQGNISAQLKAAGKLVVDKYGKGPSLLVIILPEGGNETYTASKHFGDIVMGVATQCLKSSKCVHAKPQYFANVCLKINVKLGGINTVPDANSVRTLSDPQNPTIVMGADVIHPAPGSDGRPSFTALVASVDSDNAKYVADCAVQTSRQEIIEDLETMAKVCC</sequence>
<feature type="domain" description="Piwi" evidence="2">
    <location>
        <begin position="432"/>
        <end position="568"/>
    </location>
</feature>
<dbReference type="Gene3D" id="3.40.50.2300">
    <property type="match status" value="1"/>
</dbReference>
<dbReference type="GO" id="GO:0003723">
    <property type="term" value="F:RNA binding"/>
    <property type="evidence" value="ECO:0007669"/>
    <property type="project" value="InterPro"/>
</dbReference>
<gene>
    <name evidence="3" type="ORF">BDP27DRAFT_1332495</name>
</gene>
<dbReference type="OrthoDB" id="10252740at2759"/>
<dbReference type="Pfam" id="PF16486">
    <property type="entry name" value="ArgoN"/>
    <property type="match status" value="1"/>
</dbReference>